<dbReference type="Proteomes" id="UP000253509">
    <property type="component" value="Unassembled WGS sequence"/>
</dbReference>
<organism evidence="2 3">
    <name type="scientific">Brevibacterium celere</name>
    <dbReference type="NCBI Taxonomy" id="225845"/>
    <lineage>
        <taxon>Bacteria</taxon>
        <taxon>Bacillati</taxon>
        <taxon>Actinomycetota</taxon>
        <taxon>Actinomycetes</taxon>
        <taxon>Micrococcales</taxon>
        <taxon>Brevibacteriaceae</taxon>
        <taxon>Brevibacterium</taxon>
    </lineage>
</organism>
<dbReference type="InterPro" id="IPR016181">
    <property type="entry name" value="Acyl_CoA_acyltransferase"/>
</dbReference>
<protein>
    <recommendedName>
        <fullName evidence="1">N-acetyltransferase domain-containing protein</fullName>
    </recommendedName>
</protein>
<dbReference type="RefSeq" id="WP_113904033.1">
    <property type="nucleotide sequence ID" value="NZ_QNSB01000005.1"/>
</dbReference>
<keyword evidence="3" id="KW-1185">Reference proteome</keyword>
<dbReference type="InterPro" id="IPR031165">
    <property type="entry name" value="GNAT_YJDJ"/>
</dbReference>
<evidence type="ECO:0000259" key="1">
    <source>
        <dbReference type="PROSITE" id="PS51729"/>
    </source>
</evidence>
<feature type="domain" description="N-acetyltransferase" evidence="1">
    <location>
        <begin position="13"/>
        <end position="103"/>
    </location>
</feature>
<dbReference type="PANTHER" id="PTHR31435:SF9">
    <property type="entry name" value="PROTEIN NATD1"/>
    <property type="match status" value="1"/>
</dbReference>
<dbReference type="Pfam" id="PF14542">
    <property type="entry name" value="Acetyltransf_CG"/>
    <property type="match status" value="1"/>
</dbReference>
<gene>
    <name evidence="2" type="ORF">DFO65_105127</name>
</gene>
<dbReference type="AlphaFoldDB" id="A0A366IIT7"/>
<dbReference type="SUPFAM" id="SSF55729">
    <property type="entry name" value="Acyl-CoA N-acyltransferases (Nat)"/>
    <property type="match status" value="1"/>
</dbReference>
<dbReference type="PROSITE" id="PS51729">
    <property type="entry name" value="GNAT_YJDJ"/>
    <property type="match status" value="1"/>
</dbReference>
<dbReference type="Gene3D" id="3.40.630.30">
    <property type="match status" value="1"/>
</dbReference>
<accession>A0A366IIT7</accession>
<proteinExistence type="predicted"/>
<evidence type="ECO:0000313" key="3">
    <source>
        <dbReference type="Proteomes" id="UP000253509"/>
    </source>
</evidence>
<evidence type="ECO:0000313" key="2">
    <source>
        <dbReference type="EMBL" id="RBP71527.1"/>
    </source>
</evidence>
<reference evidence="2 3" key="1">
    <citation type="submission" date="2018-06" db="EMBL/GenBank/DDBJ databases">
        <title>Freshwater and sediment microbial communities from various areas in North America, analyzing microbe dynamics in response to fracking.</title>
        <authorList>
            <person name="Lamendella R."/>
        </authorList>
    </citation>
    <scope>NUCLEOTIDE SEQUENCE [LARGE SCALE GENOMIC DNA]</scope>
    <source>
        <strain evidence="2 3">3b_TX</strain>
    </source>
</reference>
<name>A0A366IIT7_9MICO</name>
<dbReference type="InterPro" id="IPR045057">
    <property type="entry name" value="Gcn5-rel_NAT"/>
</dbReference>
<comment type="caution">
    <text evidence="2">The sequence shown here is derived from an EMBL/GenBank/DDBJ whole genome shotgun (WGS) entry which is preliminary data.</text>
</comment>
<dbReference type="PANTHER" id="PTHR31435">
    <property type="entry name" value="PROTEIN NATD1"/>
    <property type="match status" value="1"/>
</dbReference>
<dbReference type="EMBL" id="QNSB01000005">
    <property type="protein sequence ID" value="RBP71527.1"/>
    <property type="molecule type" value="Genomic_DNA"/>
</dbReference>
<sequence length="104" mass="12073">MQPELNPTPVTVTKHPERDRFEMVTTEDPVTFIGFLGYRVVDDTTLELQHTIISEDFSRRGFARTLVTHVLDQIRSEGGAIIPTCSYVQEYLRRFPQYRDLIAE</sequence>